<reference evidence="2 3" key="1">
    <citation type="journal article" date="2024" name="Commun. Biol.">
        <title>Comparative genomic analysis of thermophilic fungi reveals convergent evolutionary adaptations and gene losses.</title>
        <authorList>
            <person name="Steindorff A.S."/>
            <person name="Aguilar-Pontes M.V."/>
            <person name="Robinson A.J."/>
            <person name="Andreopoulos B."/>
            <person name="LaButti K."/>
            <person name="Kuo A."/>
            <person name="Mondo S."/>
            <person name="Riley R."/>
            <person name="Otillar R."/>
            <person name="Haridas S."/>
            <person name="Lipzen A."/>
            <person name="Grimwood J."/>
            <person name="Schmutz J."/>
            <person name="Clum A."/>
            <person name="Reid I.D."/>
            <person name="Moisan M.C."/>
            <person name="Butler G."/>
            <person name="Nguyen T.T.M."/>
            <person name="Dewar K."/>
            <person name="Conant G."/>
            <person name="Drula E."/>
            <person name="Henrissat B."/>
            <person name="Hansel C."/>
            <person name="Singer S."/>
            <person name="Hutchinson M.I."/>
            <person name="de Vries R.P."/>
            <person name="Natvig D.O."/>
            <person name="Powell A.J."/>
            <person name="Tsang A."/>
            <person name="Grigoriev I.V."/>
        </authorList>
    </citation>
    <scope>NUCLEOTIDE SEQUENCE [LARGE SCALE GENOMIC DNA]</scope>
    <source>
        <strain evidence="2 3">ATCC 24622</strain>
    </source>
</reference>
<evidence type="ECO:0000256" key="1">
    <source>
        <dbReference type="SAM" id="MobiDB-lite"/>
    </source>
</evidence>
<evidence type="ECO:0000313" key="3">
    <source>
        <dbReference type="Proteomes" id="UP001586593"/>
    </source>
</evidence>
<organism evidence="2 3">
    <name type="scientific">Phialemonium thermophilum</name>
    <dbReference type="NCBI Taxonomy" id="223376"/>
    <lineage>
        <taxon>Eukaryota</taxon>
        <taxon>Fungi</taxon>
        <taxon>Dikarya</taxon>
        <taxon>Ascomycota</taxon>
        <taxon>Pezizomycotina</taxon>
        <taxon>Sordariomycetes</taxon>
        <taxon>Sordariomycetidae</taxon>
        <taxon>Cephalothecales</taxon>
        <taxon>Cephalothecaceae</taxon>
        <taxon>Phialemonium</taxon>
    </lineage>
</organism>
<sequence length="99" mass="11311">MSHEPMALPPRMGSPSSVHRSMAKWNPGLRRPPATPGGSPDYLCMWYNDLHVRLATRGDKVIRPPWDGLPSQHGYSRDFERNIVSPGYIVWSFTLRRLP</sequence>
<protein>
    <submittedName>
        <fullName evidence="2">Uncharacterized protein</fullName>
    </submittedName>
</protein>
<accession>A0ABR3VIF2</accession>
<name>A0ABR3VIF2_9PEZI</name>
<proteinExistence type="predicted"/>
<dbReference type="Proteomes" id="UP001586593">
    <property type="component" value="Unassembled WGS sequence"/>
</dbReference>
<evidence type="ECO:0000313" key="2">
    <source>
        <dbReference type="EMBL" id="KAL1841602.1"/>
    </source>
</evidence>
<feature type="region of interest" description="Disordered" evidence="1">
    <location>
        <begin position="1"/>
        <end position="34"/>
    </location>
</feature>
<gene>
    <name evidence="2" type="ORF">VTK73DRAFT_3438</name>
</gene>
<dbReference type="EMBL" id="JAZHXJ010002053">
    <property type="protein sequence ID" value="KAL1841602.1"/>
    <property type="molecule type" value="Genomic_DNA"/>
</dbReference>
<comment type="caution">
    <text evidence="2">The sequence shown here is derived from an EMBL/GenBank/DDBJ whole genome shotgun (WGS) entry which is preliminary data.</text>
</comment>
<keyword evidence="3" id="KW-1185">Reference proteome</keyword>